<accession>A0A918WVX3</accession>
<dbReference type="EMBL" id="BMVC01000003">
    <property type="protein sequence ID" value="GHC88531.1"/>
    <property type="molecule type" value="Genomic_DNA"/>
</dbReference>
<gene>
    <name evidence="1" type="ORF">GCM10010334_21300</name>
</gene>
<dbReference type="RefSeq" id="WP_189823257.1">
    <property type="nucleotide sequence ID" value="NZ_BMVC01000003.1"/>
</dbReference>
<comment type="caution">
    <text evidence="1">The sequence shown here is derived from an EMBL/GenBank/DDBJ whole genome shotgun (WGS) entry which is preliminary data.</text>
</comment>
<reference evidence="1" key="1">
    <citation type="journal article" date="2014" name="Int. J. Syst. Evol. Microbiol.">
        <title>Complete genome sequence of Corynebacterium casei LMG S-19264T (=DSM 44701T), isolated from a smear-ripened cheese.</title>
        <authorList>
            <consortium name="US DOE Joint Genome Institute (JGI-PGF)"/>
            <person name="Walter F."/>
            <person name="Albersmeier A."/>
            <person name="Kalinowski J."/>
            <person name="Ruckert C."/>
        </authorList>
    </citation>
    <scope>NUCLEOTIDE SEQUENCE</scope>
    <source>
        <strain evidence="1">JCM 4637</strain>
    </source>
</reference>
<organism evidence="1 2">
    <name type="scientific">Streptomyces finlayi</name>
    <dbReference type="NCBI Taxonomy" id="67296"/>
    <lineage>
        <taxon>Bacteria</taxon>
        <taxon>Bacillati</taxon>
        <taxon>Actinomycetota</taxon>
        <taxon>Actinomycetes</taxon>
        <taxon>Kitasatosporales</taxon>
        <taxon>Streptomycetaceae</taxon>
        <taxon>Streptomyces</taxon>
    </lineage>
</organism>
<dbReference type="AlphaFoldDB" id="A0A918WVX3"/>
<sequence>MRAHNGVQEKPVELPIDWYLLECNPNPKCSGVCQALSKQLGEAETLEEKMVIAREIRNHRDADEC</sequence>
<dbReference type="Proteomes" id="UP000638353">
    <property type="component" value="Unassembled WGS sequence"/>
</dbReference>
<proteinExistence type="predicted"/>
<protein>
    <submittedName>
        <fullName evidence="1">Uncharacterized protein</fullName>
    </submittedName>
</protein>
<evidence type="ECO:0000313" key="2">
    <source>
        <dbReference type="Proteomes" id="UP000638353"/>
    </source>
</evidence>
<evidence type="ECO:0000313" key="1">
    <source>
        <dbReference type="EMBL" id="GHC88531.1"/>
    </source>
</evidence>
<name>A0A918WVX3_9ACTN</name>
<reference evidence="1" key="2">
    <citation type="submission" date="2020-09" db="EMBL/GenBank/DDBJ databases">
        <authorList>
            <person name="Sun Q."/>
            <person name="Ohkuma M."/>
        </authorList>
    </citation>
    <scope>NUCLEOTIDE SEQUENCE</scope>
    <source>
        <strain evidence="1">JCM 4637</strain>
    </source>
</reference>